<reference evidence="2" key="1">
    <citation type="submission" date="2015-09" db="EMBL/GenBank/DDBJ databases">
        <title>Complete sequence of Algoriphagus sp. M8-2.</title>
        <authorList>
            <person name="Shintani M."/>
        </authorList>
    </citation>
    <scope>NUCLEOTIDE SEQUENCE [LARGE SCALE GENOMIC DNA]</scope>
    <source>
        <strain evidence="2">M8-2</strain>
    </source>
</reference>
<dbReference type="AlphaFoldDB" id="A0A142ERG5"/>
<evidence type="ECO:0000313" key="1">
    <source>
        <dbReference type="EMBL" id="AMQ57720.1"/>
    </source>
</evidence>
<dbReference type="PROSITE" id="PS51257">
    <property type="entry name" value="PROKAR_LIPOPROTEIN"/>
    <property type="match status" value="1"/>
</dbReference>
<sequence>MRKLLLSLPLIFLIFGCTEDVGPEITTDPIKEGNQLFIISKIWGENSFFGLLSLMEYQSITSEKLPDCPKIIINTEQRKVTLDFDQTSACEQIGVSKRKGKIHLEYSSTSSSLPTWTMNFEDYKVDDIQLSGTKIYTRSDFRTIQESAENLKVRTATGLSHQFESQVNHTLTVFNLRLIGFSSVGQLVGINPAGRSFTWDITTPKAYLVSCIQNNQILPISGLESFQIQRGKSSSFTYKMSYSTTGDCNSQVQLILPDGQTISPS</sequence>
<keyword evidence="2" id="KW-1185">Reference proteome</keyword>
<evidence type="ECO:0008006" key="3">
    <source>
        <dbReference type="Google" id="ProtNLM"/>
    </source>
</evidence>
<dbReference type="OrthoDB" id="838897at2"/>
<protein>
    <recommendedName>
        <fullName evidence="3">Lipoprotein</fullName>
    </recommendedName>
</protein>
<gene>
    <name evidence="1" type="ORF">AO498_14805</name>
</gene>
<evidence type="ECO:0000313" key="2">
    <source>
        <dbReference type="Proteomes" id="UP000073816"/>
    </source>
</evidence>
<reference evidence="1 2" key="2">
    <citation type="journal article" date="2016" name="Genome Announc.">
        <title>Complete Genome Sequence of Algoriphagus sp. Strain M8-2, Isolated from a Brackish Lake.</title>
        <authorList>
            <person name="Muraguchi Y."/>
            <person name="Kushimoto K."/>
            <person name="Ohtsubo Y."/>
            <person name="Suzuki T."/>
            <person name="Dohra H."/>
            <person name="Kimbara K."/>
            <person name="Shintani M."/>
        </authorList>
    </citation>
    <scope>NUCLEOTIDE SEQUENCE [LARGE SCALE GENOMIC DNA]</scope>
    <source>
        <strain evidence="1 2">M8-2</strain>
    </source>
</reference>
<dbReference type="EMBL" id="CP012836">
    <property type="protein sequence ID" value="AMQ57720.1"/>
    <property type="molecule type" value="Genomic_DNA"/>
</dbReference>
<organism evidence="1 2">
    <name type="scientific">Algoriphagus sanaruensis</name>
    <dbReference type="NCBI Taxonomy" id="1727163"/>
    <lineage>
        <taxon>Bacteria</taxon>
        <taxon>Pseudomonadati</taxon>
        <taxon>Bacteroidota</taxon>
        <taxon>Cytophagia</taxon>
        <taxon>Cytophagales</taxon>
        <taxon>Cyclobacteriaceae</taxon>
        <taxon>Algoriphagus</taxon>
    </lineage>
</organism>
<dbReference type="KEGG" id="alm:AO498_14805"/>
<name>A0A142ERG5_9BACT</name>
<dbReference type="Proteomes" id="UP000073816">
    <property type="component" value="Chromosome"/>
</dbReference>
<accession>A0A142ERG5</accession>
<dbReference type="RefSeq" id="WP_148660253.1">
    <property type="nucleotide sequence ID" value="NZ_CP012836.1"/>
</dbReference>
<dbReference type="PATRIC" id="fig|1727163.4.peg.3108"/>
<proteinExistence type="predicted"/>